<gene>
    <name evidence="1" type="ORF">O0V09_12400</name>
</gene>
<sequence>NYLINLLKSCRNRQDSRLSCRAALSACLNKGCELYTPHPAWQVIFESILHRSGKPFSIRLTGGEKT</sequence>
<evidence type="ECO:0000313" key="1">
    <source>
        <dbReference type="EMBL" id="MCZ0866005.1"/>
    </source>
</evidence>
<dbReference type="RefSeq" id="WP_258332164.1">
    <property type="nucleotide sequence ID" value="NZ_JAPTGG010000010.1"/>
</dbReference>
<name>A0A9J6RPP7_9GAMM</name>
<dbReference type="EMBL" id="JAPTGG010000010">
    <property type="protein sequence ID" value="MCZ0866005.1"/>
    <property type="molecule type" value="Genomic_DNA"/>
</dbReference>
<keyword evidence="2" id="KW-1185">Reference proteome</keyword>
<comment type="caution">
    <text evidence="1">The sequence shown here is derived from an EMBL/GenBank/DDBJ whole genome shotgun (WGS) entry which is preliminary data.</text>
</comment>
<dbReference type="Proteomes" id="UP001069090">
    <property type="component" value="Unassembled WGS sequence"/>
</dbReference>
<dbReference type="AlphaFoldDB" id="A0A9J6RPP7"/>
<protein>
    <submittedName>
        <fullName evidence="1">Uncharacterized protein</fullName>
    </submittedName>
</protein>
<organism evidence="1 2">
    <name type="scientific">Dasania phycosphaerae</name>
    <dbReference type="NCBI Taxonomy" id="2950436"/>
    <lineage>
        <taxon>Bacteria</taxon>
        <taxon>Pseudomonadati</taxon>
        <taxon>Pseudomonadota</taxon>
        <taxon>Gammaproteobacteria</taxon>
        <taxon>Cellvibrionales</taxon>
        <taxon>Spongiibacteraceae</taxon>
        <taxon>Dasania</taxon>
    </lineage>
</organism>
<feature type="non-terminal residue" evidence="1">
    <location>
        <position position="1"/>
    </location>
</feature>
<accession>A0A9J6RPP7</accession>
<reference evidence="1 2" key="1">
    <citation type="submission" date="2022-12" db="EMBL/GenBank/DDBJ databases">
        <title>Dasania phycosphaerae sp. nov., isolated from particulate material of the south coast of Korea.</title>
        <authorList>
            <person name="Jiang Y."/>
        </authorList>
    </citation>
    <scope>NUCLEOTIDE SEQUENCE [LARGE SCALE GENOMIC DNA]</scope>
    <source>
        <strain evidence="1 2">GY-19</strain>
    </source>
</reference>
<evidence type="ECO:0000313" key="2">
    <source>
        <dbReference type="Proteomes" id="UP001069090"/>
    </source>
</evidence>
<proteinExistence type="predicted"/>